<dbReference type="EMBL" id="APAU02000001">
    <property type="protein sequence ID" value="EUB64980.1"/>
    <property type="molecule type" value="Genomic_DNA"/>
</dbReference>
<keyword evidence="3" id="KW-1185">Reference proteome</keyword>
<accession>W6UTM5</accession>
<dbReference type="SUPFAM" id="SSF55129">
    <property type="entry name" value="Ribosomal protein L30p/L7e"/>
    <property type="match status" value="1"/>
</dbReference>
<name>W6UTM5_ECHGR</name>
<dbReference type="GO" id="GO:0015934">
    <property type="term" value="C:large ribosomal subunit"/>
    <property type="evidence" value="ECO:0007669"/>
    <property type="project" value="InterPro"/>
</dbReference>
<keyword evidence="2" id="KW-0687">Ribonucleoprotein</keyword>
<sequence length="316" mass="36739">MGGIASGLCLLGCPHLAFSNTGPDRTLAMLTAAWHRTALPKLQALTAVRFFSGSHQLGGKARTYESKPVPGSLDHIDPLAWAQRLFDLHEIRKAYTYLNESSPLFMICKIRPIKGTTFFERAFLEKYGIGPKTKQHQWKVVKNTPQIAKEIDHIKHLIRIQPISFPDGLPLSEEDLINFRLLPNGDFVRRGSSPFRPGKPLDLTEYKILEHPCVREDKVLCIPDAKENPRYLTRDYLKSWHNQRWQHHKLLSEFFTAKYKYRLNQDGQEYRYSGLWRLDDAMRQSLSQRKNLDGTYKTRNNSRFEADWGTYPWAFY</sequence>
<gene>
    <name evidence="2" type="ORF">EGR_00249</name>
</gene>
<feature type="chain" id="PRO_5004882364" evidence="1">
    <location>
        <begin position="20"/>
        <end position="316"/>
    </location>
</feature>
<dbReference type="OMA" id="NTPQIAK"/>
<evidence type="ECO:0000313" key="2">
    <source>
        <dbReference type="EMBL" id="EUB64980.1"/>
    </source>
</evidence>
<feature type="signal peptide" evidence="1">
    <location>
        <begin position="1"/>
        <end position="19"/>
    </location>
</feature>
<evidence type="ECO:0000313" key="3">
    <source>
        <dbReference type="Proteomes" id="UP000019149"/>
    </source>
</evidence>
<dbReference type="AlphaFoldDB" id="W6UTM5"/>
<dbReference type="PANTHER" id="PTHR15892">
    <property type="entry name" value="MITOCHONDRIAL RIBOSOMAL PROTEIN L30"/>
    <property type="match status" value="1"/>
</dbReference>
<comment type="caution">
    <text evidence="2">The sequence shown here is derived from an EMBL/GenBank/DDBJ whole genome shotgun (WGS) entry which is preliminary data.</text>
</comment>
<organism evidence="2 3">
    <name type="scientific">Echinococcus granulosus</name>
    <name type="common">Hydatid tapeworm</name>
    <dbReference type="NCBI Taxonomy" id="6210"/>
    <lineage>
        <taxon>Eukaryota</taxon>
        <taxon>Metazoa</taxon>
        <taxon>Spiralia</taxon>
        <taxon>Lophotrochozoa</taxon>
        <taxon>Platyhelminthes</taxon>
        <taxon>Cestoda</taxon>
        <taxon>Eucestoda</taxon>
        <taxon>Cyclophyllidea</taxon>
        <taxon>Taeniidae</taxon>
        <taxon>Echinococcus</taxon>
        <taxon>Echinococcus granulosus group</taxon>
    </lineage>
</organism>
<keyword evidence="2" id="KW-0689">Ribosomal protein</keyword>
<dbReference type="RefSeq" id="XP_024356176.1">
    <property type="nucleotide sequence ID" value="XM_024489498.1"/>
</dbReference>
<dbReference type="CTD" id="36335964"/>
<dbReference type="GO" id="GO:0003735">
    <property type="term" value="F:structural constituent of ribosome"/>
    <property type="evidence" value="ECO:0007669"/>
    <property type="project" value="InterPro"/>
</dbReference>
<dbReference type="PANTHER" id="PTHR15892:SF2">
    <property type="entry name" value="LARGE RIBOSOMAL SUBUNIT PROTEIN UL30M"/>
    <property type="match status" value="1"/>
</dbReference>
<evidence type="ECO:0000256" key="1">
    <source>
        <dbReference type="SAM" id="SignalP"/>
    </source>
</evidence>
<dbReference type="GO" id="GO:0006412">
    <property type="term" value="P:translation"/>
    <property type="evidence" value="ECO:0007669"/>
    <property type="project" value="InterPro"/>
</dbReference>
<reference evidence="2 3" key="1">
    <citation type="journal article" date="2013" name="Nat. Genet.">
        <title>The genome of the hydatid tapeworm Echinococcus granulosus.</title>
        <authorList>
            <person name="Zheng H."/>
            <person name="Zhang W."/>
            <person name="Zhang L."/>
            <person name="Zhang Z."/>
            <person name="Li J."/>
            <person name="Lu G."/>
            <person name="Zhu Y."/>
            <person name="Wang Y."/>
            <person name="Huang Y."/>
            <person name="Liu J."/>
            <person name="Kang H."/>
            <person name="Chen J."/>
            <person name="Wang L."/>
            <person name="Chen A."/>
            <person name="Yu S."/>
            <person name="Gao Z."/>
            <person name="Jin L."/>
            <person name="Gu W."/>
            <person name="Wang Z."/>
            <person name="Zhao L."/>
            <person name="Shi B."/>
            <person name="Wen H."/>
            <person name="Lin R."/>
            <person name="Jones M.K."/>
            <person name="Brejova B."/>
            <person name="Vinar T."/>
            <person name="Zhao G."/>
            <person name="McManus D.P."/>
            <person name="Chen Z."/>
            <person name="Zhou Y."/>
            <person name="Wang S."/>
        </authorList>
    </citation>
    <scope>NUCLEOTIDE SEQUENCE [LARGE SCALE GENOMIC DNA]</scope>
</reference>
<dbReference type="OrthoDB" id="9973389at2759"/>
<dbReference type="KEGG" id="egl:EGR_00249"/>
<keyword evidence="1" id="KW-0732">Signal</keyword>
<protein>
    <submittedName>
        <fullName evidence="2">39S ribosomal protein L30</fullName>
    </submittedName>
</protein>
<dbReference type="Proteomes" id="UP000019149">
    <property type="component" value="Unassembled WGS sequence"/>
</dbReference>
<dbReference type="InterPro" id="IPR036919">
    <property type="entry name" value="Ribo_uL30_ferredoxin-like_sf"/>
</dbReference>
<dbReference type="InterPro" id="IPR005996">
    <property type="entry name" value="Ribosomal_uL30_bac-type"/>
</dbReference>
<dbReference type="GeneID" id="36335964"/>
<dbReference type="GO" id="GO:0005739">
    <property type="term" value="C:mitochondrion"/>
    <property type="evidence" value="ECO:0007669"/>
    <property type="project" value="TreeGrafter"/>
</dbReference>
<proteinExistence type="predicted"/>
<dbReference type="STRING" id="6210.W6UTM5"/>